<dbReference type="GO" id="GO:0016020">
    <property type="term" value="C:membrane"/>
    <property type="evidence" value="ECO:0007669"/>
    <property type="project" value="InterPro"/>
</dbReference>
<protein>
    <recommendedName>
        <fullName evidence="6">IRG-type G domain-containing protein</fullName>
    </recommendedName>
</protein>
<keyword evidence="4" id="KW-0342">GTP-binding</keyword>
<sequence>MEEKLSDEKVKCMLAPWRFSIRAPGFENRLVNALQLFERFPLDIAVTGGTPEVNAQLASAICGPGEEIEDEEWETDDEGNEEEETDEEEKSEDSEEDGSADEERSIKSKFNTNHQRSSRRKRVRIADHAEYIGGGVPDFDSVILHRQIPNVRVWTMQGHPTSNSIINQSNQQYASTCYDVLVVLTTEQHKEDHMWLKMELHGRDQTFFLVQAERDWDVVEEKPTGPCMTCAWERMRARKLELQKRSKEVFGETADLEADSQNPSNASQDPELVKMKDIAKVLAEALPELRKKSFSQFLVAITKELRIPKLLIDDTQFVVSTALRYRKINQDDLDQITKLSQSRDLTDNPSKLQAILAALDHFRLDIGVLGETGCGSSSLVNALLGLEKGDEQASSTGVIETTKEAVKYPYPSPNISLWDLPGLGKIGDLGSLSSVSSSSEAQHITSALSLCDVYILVSPLRLRLGAIQLLQQASSLGKECYLVLSMVDLIEEKSIVEVRQWAEEVLSKLGLQQSLFLVSAHHPETLDLPKLKETLNAAFPSHKKVALARYAAKQLDGDVFWKRSDSCKFM</sequence>
<reference evidence="7 8" key="1">
    <citation type="submission" date="2020-04" db="EMBL/GenBank/DDBJ databases">
        <title>Chromosome-level genome assembly of a cyprinid fish Onychostoma macrolepis by integration of Nanopore Sequencing, Bionano and Hi-C technology.</title>
        <authorList>
            <person name="Wang D."/>
        </authorList>
    </citation>
    <scope>NUCLEOTIDE SEQUENCE [LARGE SCALE GENOMIC DNA]</scope>
    <source>
        <strain evidence="7">SWU-2019</strain>
        <tissue evidence="7">Muscle</tissue>
    </source>
</reference>
<proteinExistence type="inferred from homology"/>
<dbReference type="InterPro" id="IPR030385">
    <property type="entry name" value="G_IRG_dom"/>
</dbReference>
<evidence type="ECO:0000313" key="8">
    <source>
        <dbReference type="Proteomes" id="UP000579812"/>
    </source>
</evidence>
<organism evidence="7 8">
    <name type="scientific">Onychostoma macrolepis</name>
    <dbReference type="NCBI Taxonomy" id="369639"/>
    <lineage>
        <taxon>Eukaryota</taxon>
        <taxon>Metazoa</taxon>
        <taxon>Chordata</taxon>
        <taxon>Craniata</taxon>
        <taxon>Vertebrata</taxon>
        <taxon>Euteleostomi</taxon>
        <taxon>Actinopterygii</taxon>
        <taxon>Neopterygii</taxon>
        <taxon>Teleostei</taxon>
        <taxon>Ostariophysi</taxon>
        <taxon>Cypriniformes</taxon>
        <taxon>Cyprinidae</taxon>
        <taxon>Acrossocheilinae</taxon>
        <taxon>Onychostoma</taxon>
    </lineage>
</organism>
<dbReference type="InterPro" id="IPR007743">
    <property type="entry name" value="Immunity-related_GTPase-like"/>
</dbReference>
<dbReference type="PANTHER" id="PTHR32341">
    <property type="entry name" value="INTERFERON-INDUCIBLE GTPASE"/>
    <property type="match status" value="1"/>
</dbReference>
<evidence type="ECO:0000256" key="4">
    <source>
        <dbReference type="ARBA" id="ARBA00023134"/>
    </source>
</evidence>
<evidence type="ECO:0000256" key="2">
    <source>
        <dbReference type="ARBA" id="ARBA00022741"/>
    </source>
</evidence>
<keyword evidence="3" id="KW-0378">Hydrolase</keyword>
<dbReference type="InterPro" id="IPR051515">
    <property type="entry name" value="IRG"/>
</dbReference>
<dbReference type="PANTHER" id="PTHR32341:SF10">
    <property type="entry name" value="INTERFERON-INDUCIBLE GTPASE 5"/>
    <property type="match status" value="1"/>
</dbReference>
<comment type="caution">
    <text evidence="7">The sequence shown here is derived from an EMBL/GenBank/DDBJ whole genome shotgun (WGS) entry which is preliminary data.</text>
</comment>
<dbReference type="GO" id="GO:0005525">
    <property type="term" value="F:GTP binding"/>
    <property type="evidence" value="ECO:0007669"/>
    <property type="project" value="UniProtKB-KW"/>
</dbReference>
<feature type="region of interest" description="Disordered" evidence="5">
    <location>
        <begin position="62"/>
        <end position="121"/>
    </location>
</feature>
<dbReference type="Pfam" id="PF05049">
    <property type="entry name" value="IIGP"/>
    <property type="match status" value="1"/>
</dbReference>
<keyword evidence="8" id="KW-1185">Reference proteome</keyword>
<dbReference type="Gene3D" id="3.40.50.300">
    <property type="entry name" value="P-loop containing nucleotide triphosphate hydrolases"/>
    <property type="match status" value="1"/>
</dbReference>
<accession>A0A7J6C730</accession>
<dbReference type="AlphaFoldDB" id="A0A7J6C730"/>
<comment type="similarity">
    <text evidence="1">Belongs to the TRAFAC class dynamin-like GTPase superfamily. IRG family.</text>
</comment>
<evidence type="ECO:0000313" key="7">
    <source>
        <dbReference type="EMBL" id="KAF4102834.1"/>
    </source>
</evidence>
<evidence type="ECO:0000256" key="3">
    <source>
        <dbReference type="ARBA" id="ARBA00022801"/>
    </source>
</evidence>
<name>A0A7J6C730_9TELE</name>
<dbReference type="GO" id="GO:0016787">
    <property type="term" value="F:hydrolase activity"/>
    <property type="evidence" value="ECO:0007669"/>
    <property type="project" value="UniProtKB-KW"/>
</dbReference>
<gene>
    <name evidence="7" type="ORF">G5714_015717</name>
</gene>
<dbReference type="EMBL" id="JAAMOB010000016">
    <property type="protein sequence ID" value="KAF4102834.1"/>
    <property type="molecule type" value="Genomic_DNA"/>
</dbReference>
<feature type="domain" description="IRG-type G" evidence="6">
    <location>
        <begin position="362"/>
        <end position="538"/>
    </location>
</feature>
<dbReference type="SUPFAM" id="SSF52540">
    <property type="entry name" value="P-loop containing nucleoside triphosphate hydrolases"/>
    <property type="match status" value="1"/>
</dbReference>
<evidence type="ECO:0000256" key="5">
    <source>
        <dbReference type="SAM" id="MobiDB-lite"/>
    </source>
</evidence>
<dbReference type="InterPro" id="IPR027417">
    <property type="entry name" value="P-loop_NTPase"/>
</dbReference>
<keyword evidence="2" id="KW-0547">Nucleotide-binding</keyword>
<feature type="compositionally biased region" description="Acidic residues" evidence="5">
    <location>
        <begin position="66"/>
        <end position="100"/>
    </location>
</feature>
<dbReference type="Proteomes" id="UP000579812">
    <property type="component" value="Unassembled WGS sequence"/>
</dbReference>
<dbReference type="OrthoDB" id="422720at2759"/>
<evidence type="ECO:0000259" key="6">
    <source>
        <dbReference type="PROSITE" id="PS51716"/>
    </source>
</evidence>
<dbReference type="PROSITE" id="PS51716">
    <property type="entry name" value="G_IRG"/>
    <property type="match status" value="1"/>
</dbReference>
<evidence type="ECO:0000256" key="1">
    <source>
        <dbReference type="ARBA" id="ARBA00005429"/>
    </source>
</evidence>